<evidence type="ECO:0000256" key="10">
    <source>
        <dbReference type="ARBA" id="ARBA00022960"/>
    </source>
</evidence>
<keyword evidence="18" id="KW-1133">Transmembrane helix</keyword>
<evidence type="ECO:0000256" key="12">
    <source>
        <dbReference type="ARBA" id="ARBA00023136"/>
    </source>
</evidence>
<comment type="similarity">
    <text evidence="3">In the N-terminal section; belongs to the glycosyltransferase 51 family.</text>
</comment>
<dbReference type="InterPro" id="IPR001264">
    <property type="entry name" value="Glyco_trans_51"/>
</dbReference>
<dbReference type="InterPro" id="IPR023346">
    <property type="entry name" value="Lysozyme-like_dom_sf"/>
</dbReference>
<dbReference type="GO" id="GO:0009002">
    <property type="term" value="F:serine-type D-Ala-D-Ala carboxypeptidase activity"/>
    <property type="evidence" value="ECO:0007669"/>
    <property type="project" value="UniProtKB-EC"/>
</dbReference>
<dbReference type="NCBIfam" id="TIGR02074">
    <property type="entry name" value="PBP_1a_fam"/>
    <property type="match status" value="1"/>
</dbReference>
<keyword evidence="8" id="KW-0808">Transferase</keyword>
<evidence type="ECO:0000256" key="2">
    <source>
        <dbReference type="ARBA" id="ARBA00007090"/>
    </source>
</evidence>
<feature type="transmembrane region" description="Helical" evidence="18">
    <location>
        <begin position="38"/>
        <end position="59"/>
    </location>
</feature>
<dbReference type="AlphaFoldDB" id="A0A2K8NAC2"/>
<evidence type="ECO:0000313" key="21">
    <source>
        <dbReference type="EMBL" id="ATY86289.1"/>
    </source>
</evidence>
<feature type="domain" description="Penicillin-binding protein transpeptidase" evidence="19">
    <location>
        <begin position="343"/>
        <end position="579"/>
    </location>
</feature>
<evidence type="ECO:0000256" key="5">
    <source>
        <dbReference type="ARBA" id="ARBA00022645"/>
    </source>
</evidence>
<evidence type="ECO:0000256" key="8">
    <source>
        <dbReference type="ARBA" id="ARBA00022679"/>
    </source>
</evidence>
<keyword evidence="18" id="KW-0812">Transmembrane</keyword>
<keyword evidence="4" id="KW-1003">Cell membrane</keyword>
<dbReference type="InterPro" id="IPR012338">
    <property type="entry name" value="Beta-lactam/transpept-like"/>
</dbReference>
<evidence type="ECO:0000259" key="20">
    <source>
        <dbReference type="Pfam" id="PF00912"/>
    </source>
</evidence>
<evidence type="ECO:0000256" key="17">
    <source>
        <dbReference type="SAM" id="MobiDB-lite"/>
    </source>
</evidence>
<dbReference type="GO" id="GO:0071555">
    <property type="term" value="P:cell wall organization"/>
    <property type="evidence" value="ECO:0007669"/>
    <property type="project" value="UniProtKB-KW"/>
</dbReference>
<evidence type="ECO:0000256" key="14">
    <source>
        <dbReference type="ARBA" id="ARBA00023316"/>
    </source>
</evidence>
<dbReference type="FunFam" id="1.10.3810.10:FF:000001">
    <property type="entry name" value="Penicillin-binding protein 1A"/>
    <property type="match status" value="1"/>
</dbReference>
<dbReference type="InterPro" id="IPR050396">
    <property type="entry name" value="Glycosyltr_51/Transpeptidase"/>
</dbReference>
<evidence type="ECO:0000256" key="11">
    <source>
        <dbReference type="ARBA" id="ARBA00022984"/>
    </source>
</evidence>
<dbReference type="GO" id="GO:0030288">
    <property type="term" value="C:outer membrane-bounded periplasmic space"/>
    <property type="evidence" value="ECO:0007669"/>
    <property type="project" value="TreeGrafter"/>
</dbReference>
<organism evidence="21 22">
    <name type="scientific">Kyrpidia spormannii</name>
    <dbReference type="NCBI Taxonomy" id="2055160"/>
    <lineage>
        <taxon>Bacteria</taxon>
        <taxon>Bacillati</taxon>
        <taxon>Bacillota</taxon>
        <taxon>Bacilli</taxon>
        <taxon>Bacillales</taxon>
        <taxon>Alicyclobacillaceae</taxon>
        <taxon>Kyrpidia</taxon>
    </lineage>
</organism>
<keyword evidence="9" id="KW-0378">Hydrolase</keyword>
<keyword evidence="11" id="KW-0573">Peptidoglycan synthesis</keyword>
<dbReference type="GO" id="GO:0008955">
    <property type="term" value="F:peptidoglycan glycosyltransferase activity"/>
    <property type="evidence" value="ECO:0007669"/>
    <property type="project" value="UniProtKB-EC"/>
</dbReference>
<keyword evidence="5" id="KW-0121">Carboxypeptidase</keyword>
<name>A0A2K8NAC2_9BACL</name>
<keyword evidence="6" id="KW-0645">Protease</keyword>
<keyword evidence="13" id="KW-0511">Multifunctional enzyme</keyword>
<comment type="catalytic activity">
    <reaction evidence="15">
        <text>Preferential cleavage: (Ac)2-L-Lys-D-Ala-|-D-Ala. Also transpeptidation of peptidyl-alanyl moieties that are N-acyl substituents of D-alanine.</text>
        <dbReference type="EC" id="3.4.16.4"/>
    </reaction>
</comment>
<gene>
    <name evidence="21" type="ORF">CVV65_16255</name>
</gene>
<dbReference type="SUPFAM" id="SSF56601">
    <property type="entry name" value="beta-lactamase/transpeptidase-like"/>
    <property type="match status" value="1"/>
</dbReference>
<feature type="compositionally biased region" description="Low complexity" evidence="17">
    <location>
        <begin position="7"/>
        <end position="18"/>
    </location>
</feature>
<dbReference type="Gene3D" id="3.40.710.10">
    <property type="entry name" value="DD-peptidase/beta-lactamase superfamily"/>
    <property type="match status" value="1"/>
</dbReference>
<comment type="similarity">
    <text evidence="2">In the C-terminal section; belongs to the transpeptidase family.</text>
</comment>
<dbReference type="Gene3D" id="1.10.3810.10">
    <property type="entry name" value="Biosynthetic peptidoglycan transglycosylase-like"/>
    <property type="match status" value="1"/>
</dbReference>
<comment type="subcellular location">
    <subcellularLocation>
        <location evidence="1">Cell membrane</location>
    </subcellularLocation>
</comment>
<dbReference type="GO" id="GO:0009252">
    <property type="term" value="P:peptidoglycan biosynthetic process"/>
    <property type="evidence" value="ECO:0007669"/>
    <property type="project" value="UniProtKB-KW"/>
</dbReference>
<evidence type="ECO:0000256" key="7">
    <source>
        <dbReference type="ARBA" id="ARBA00022676"/>
    </source>
</evidence>
<dbReference type="OrthoDB" id="9766909at2"/>
<proteinExistence type="inferred from homology"/>
<sequence length="696" mass="75755">MNRLSDLPVPSNSSAPSPGSLPPLGRPGRNPIRRTWRIWLAAAVMGIGLAGLAVLYLRFAPLPPGGDTRPTVVYGADGSVIAQLYGGTDQRDYVPLTRIPTAMKEAVIASEDAQFYQHGGLNWRGILRALWVDIREGATVQGGSTITQQLVKNLYLTQDRTWTRKIHEAILALQFEMHASKDEILERYLNSIYFGHGATGVGEASLTYFGKPVGSLDLAQCALLAGLPRGPSVYDPIQHFQAAKERQKQVLDAMVRAGMISQAEADRAWREPLALARQPAPDRPAPYFLDDVSRELSSGYDVPESALAKGGLSIYATLDPKLQRLAEEAVARAIPKGSGLQAAFVALDPHTGDVKAWVGGTDYRTSSYDRVLARRQPGSSFKPILYLTALHRGMTPTTSFVSEPTTVTYGHGQTYEVHNYANHYLYRPVAMREAIARSDNVYAVDTIMKVGPQAVVEMARQLGITEPLKPYPSLALGTLPVSPLDLARAYAAIANGGVQVTPRMVREVLDSQGRVLEVIDPKTTPVTDPQRTFILTDLMKSVFGPEGTGARVARELEGRPLAAKTGSTDTDAWMAGFSPNLVAVAWVGYDKDRLLSPAESTLASQIWADFMSKAVAPGTPDFPVPPGLVRAAVDPLSGELATENCPRVEWDYFVKGTEPMEVCSLHGSPPHPPGSQGETRTPFDHLWDWFQGRSRR</sequence>
<dbReference type="SUPFAM" id="SSF53955">
    <property type="entry name" value="Lysozyme-like"/>
    <property type="match status" value="1"/>
</dbReference>
<keyword evidence="10" id="KW-0133">Cell shape</keyword>
<evidence type="ECO:0000259" key="19">
    <source>
        <dbReference type="Pfam" id="PF00905"/>
    </source>
</evidence>
<dbReference type="KEGG" id="kyr:CVV65_16255"/>
<dbReference type="GO" id="GO:0008360">
    <property type="term" value="P:regulation of cell shape"/>
    <property type="evidence" value="ECO:0007669"/>
    <property type="project" value="UniProtKB-KW"/>
</dbReference>
<dbReference type="Pfam" id="PF00912">
    <property type="entry name" value="Transgly"/>
    <property type="match status" value="1"/>
</dbReference>
<dbReference type="Proteomes" id="UP000231932">
    <property type="component" value="Chromosome"/>
</dbReference>
<evidence type="ECO:0000256" key="1">
    <source>
        <dbReference type="ARBA" id="ARBA00004236"/>
    </source>
</evidence>
<evidence type="ECO:0000256" key="9">
    <source>
        <dbReference type="ARBA" id="ARBA00022801"/>
    </source>
</evidence>
<keyword evidence="14" id="KW-0961">Cell wall biogenesis/degradation</keyword>
<keyword evidence="7" id="KW-0328">Glycosyltransferase</keyword>
<evidence type="ECO:0000256" key="15">
    <source>
        <dbReference type="ARBA" id="ARBA00034000"/>
    </source>
</evidence>
<keyword evidence="12 18" id="KW-0472">Membrane</keyword>
<comment type="catalytic activity">
    <reaction evidence="16">
        <text>[GlcNAc-(1-&gt;4)-Mur2Ac(oyl-L-Ala-gamma-D-Glu-L-Lys-D-Ala-D-Ala)](n)-di-trans,octa-cis-undecaprenyl diphosphate + beta-D-GlcNAc-(1-&gt;4)-Mur2Ac(oyl-L-Ala-gamma-D-Glu-L-Lys-D-Ala-D-Ala)-di-trans,octa-cis-undecaprenyl diphosphate = [GlcNAc-(1-&gt;4)-Mur2Ac(oyl-L-Ala-gamma-D-Glu-L-Lys-D-Ala-D-Ala)](n+1)-di-trans,octa-cis-undecaprenyl diphosphate + di-trans,octa-cis-undecaprenyl diphosphate + H(+)</text>
        <dbReference type="Rhea" id="RHEA:23708"/>
        <dbReference type="Rhea" id="RHEA-COMP:9602"/>
        <dbReference type="Rhea" id="RHEA-COMP:9603"/>
        <dbReference type="ChEBI" id="CHEBI:15378"/>
        <dbReference type="ChEBI" id="CHEBI:58405"/>
        <dbReference type="ChEBI" id="CHEBI:60033"/>
        <dbReference type="ChEBI" id="CHEBI:78435"/>
        <dbReference type="EC" id="2.4.99.28"/>
    </reaction>
</comment>
<dbReference type="Pfam" id="PF00905">
    <property type="entry name" value="Transpeptidase"/>
    <property type="match status" value="1"/>
</dbReference>
<dbReference type="PANTHER" id="PTHR32282:SF11">
    <property type="entry name" value="PENICILLIN-BINDING PROTEIN 1B"/>
    <property type="match status" value="1"/>
</dbReference>
<evidence type="ECO:0000313" key="22">
    <source>
        <dbReference type="Proteomes" id="UP000231932"/>
    </source>
</evidence>
<evidence type="ECO:0000256" key="3">
    <source>
        <dbReference type="ARBA" id="ARBA00007739"/>
    </source>
</evidence>
<evidence type="ECO:0000256" key="4">
    <source>
        <dbReference type="ARBA" id="ARBA00022475"/>
    </source>
</evidence>
<feature type="region of interest" description="Disordered" evidence="17">
    <location>
        <begin position="1"/>
        <end position="28"/>
    </location>
</feature>
<keyword evidence="22" id="KW-1185">Reference proteome</keyword>
<feature type="domain" description="Glycosyl transferase family 51" evidence="20">
    <location>
        <begin position="78"/>
        <end position="254"/>
    </location>
</feature>
<dbReference type="GO" id="GO:0008658">
    <property type="term" value="F:penicillin binding"/>
    <property type="evidence" value="ECO:0007669"/>
    <property type="project" value="InterPro"/>
</dbReference>
<dbReference type="GO" id="GO:0006508">
    <property type="term" value="P:proteolysis"/>
    <property type="evidence" value="ECO:0007669"/>
    <property type="project" value="UniProtKB-KW"/>
</dbReference>
<dbReference type="GO" id="GO:0005886">
    <property type="term" value="C:plasma membrane"/>
    <property type="evidence" value="ECO:0007669"/>
    <property type="project" value="UniProtKB-SubCell"/>
</dbReference>
<dbReference type="EMBL" id="CP024955">
    <property type="protein sequence ID" value="ATY86289.1"/>
    <property type="molecule type" value="Genomic_DNA"/>
</dbReference>
<accession>A0A2K8NAC2</accession>
<evidence type="ECO:0000256" key="18">
    <source>
        <dbReference type="SAM" id="Phobius"/>
    </source>
</evidence>
<dbReference type="InterPro" id="IPR036950">
    <property type="entry name" value="PBP_transglycosylase"/>
</dbReference>
<evidence type="ECO:0000256" key="16">
    <source>
        <dbReference type="ARBA" id="ARBA00049902"/>
    </source>
</evidence>
<dbReference type="PANTHER" id="PTHR32282">
    <property type="entry name" value="BINDING PROTEIN TRANSPEPTIDASE, PUTATIVE-RELATED"/>
    <property type="match status" value="1"/>
</dbReference>
<dbReference type="InterPro" id="IPR001460">
    <property type="entry name" value="PCN-bd_Tpept"/>
</dbReference>
<evidence type="ECO:0000256" key="13">
    <source>
        <dbReference type="ARBA" id="ARBA00023268"/>
    </source>
</evidence>
<reference evidence="22" key="1">
    <citation type="submission" date="2017-11" db="EMBL/GenBank/DDBJ databases">
        <title>Complete Genome Sequence of Kyrpidia sp. Strain EA-1, a thermophilic, hydrogen-oxidizing Bacterium, isolated from the Azores.</title>
        <authorList>
            <person name="Reiner J.E."/>
            <person name="Lapp C.J."/>
            <person name="Bunk B."/>
            <person name="Gescher J."/>
        </authorList>
    </citation>
    <scope>NUCLEOTIDE SEQUENCE [LARGE SCALE GENOMIC DNA]</scope>
    <source>
        <strain evidence="22">EA-1</strain>
    </source>
</reference>
<protein>
    <submittedName>
        <fullName evidence="21">Penicillin-binding protein</fullName>
    </submittedName>
</protein>
<evidence type="ECO:0000256" key="6">
    <source>
        <dbReference type="ARBA" id="ARBA00022670"/>
    </source>
</evidence>